<name>A0ABN5BCC2_9SPHN</name>
<protein>
    <recommendedName>
        <fullName evidence="1">Putative auto-transporter adhesin head GIN domain-containing protein</fullName>
    </recommendedName>
</protein>
<accession>A0ABN5BCC2</accession>
<sequence length="337" mass="34971">MIVLPASARETVETDTPASSASSCIPILLMTCAFPARCVRPRKEFTSNHKWRARRAKKTCRNSLHPDGRCVLIQQYTCDGVAEMAVNWKPIVVLIVGVVAIGAWKMSDAAEFDFIADMEESAGKESDSGDWASSWSGEPFDRITLAGPDNLTFVTQGEHAVSATGDAQALKTLQFKVRDGELRIRRKSSGWTLGDSGEAMIAVSAPALRGLVLAGSGSANVDRMEGDEVKLTVAGSGDAAVGRLTAKELDGSIAGSGSLRLAGSADSTDISIAGSGSVKGENFRSDAVDVSIAGSGDVTMQSDGVVDASLMGSGDVTIKGKAKCTSSTMGPGTLTCG</sequence>
<evidence type="ECO:0000313" key="2">
    <source>
        <dbReference type="EMBL" id="ASR53299.1"/>
    </source>
</evidence>
<dbReference type="EMBL" id="CP020083">
    <property type="protein sequence ID" value="ASR53299.1"/>
    <property type="molecule type" value="Genomic_DNA"/>
</dbReference>
<dbReference type="PANTHER" id="PTHR39200">
    <property type="entry name" value="HYPOTHETICAL EXPORTED PROTEIN"/>
    <property type="match status" value="1"/>
</dbReference>
<evidence type="ECO:0000259" key="1">
    <source>
        <dbReference type="Pfam" id="PF10988"/>
    </source>
</evidence>
<gene>
    <name evidence="2" type="ORF">B5J99_03030</name>
</gene>
<dbReference type="Pfam" id="PF10988">
    <property type="entry name" value="DUF2807"/>
    <property type="match status" value="1"/>
</dbReference>
<reference evidence="2 3" key="1">
    <citation type="submission" date="2017-03" db="EMBL/GenBank/DDBJ databases">
        <title>Complete genome sequence of Blastomonas fulva degrading microcsystin LR.</title>
        <authorList>
            <person name="Lee H.-g."/>
            <person name="Jin L."/>
            <person name="oh H.-M."/>
        </authorList>
    </citation>
    <scope>NUCLEOTIDE SEQUENCE [LARGE SCALE GENOMIC DNA]</scope>
    <source>
        <strain evidence="2 3">T2</strain>
    </source>
</reference>
<feature type="domain" description="Putative auto-transporter adhesin head GIN" evidence="1">
    <location>
        <begin position="139"/>
        <end position="322"/>
    </location>
</feature>
<dbReference type="InterPro" id="IPR021255">
    <property type="entry name" value="DUF2807"/>
</dbReference>
<dbReference type="PANTHER" id="PTHR39200:SF1">
    <property type="entry name" value="AUTO-TRANSPORTER ADHESIN HEAD GIN DOMAIN-CONTAINING PROTEIN-RELATED"/>
    <property type="match status" value="1"/>
</dbReference>
<proteinExistence type="predicted"/>
<organism evidence="2 3">
    <name type="scientific">Blastomonas fulva</name>
    <dbReference type="NCBI Taxonomy" id="1550728"/>
    <lineage>
        <taxon>Bacteria</taxon>
        <taxon>Pseudomonadati</taxon>
        <taxon>Pseudomonadota</taxon>
        <taxon>Alphaproteobacteria</taxon>
        <taxon>Sphingomonadales</taxon>
        <taxon>Sphingomonadaceae</taxon>
        <taxon>Blastomonas</taxon>
    </lineage>
</organism>
<dbReference type="Proteomes" id="UP000258016">
    <property type="component" value="Chromosome"/>
</dbReference>
<keyword evidence="3" id="KW-1185">Reference proteome</keyword>
<dbReference type="Gene3D" id="2.160.20.120">
    <property type="match status" value="1"/>
</dbReference>
<evidence type="ECO:0000313" key="3">
    <source>
        <dbReference type="Proteomes" id="UP000258016"/>
    </source>
</evidence>